<name>A0A1B8Q9A3_9GAMM</name>
<keyword evidence="15" id="KW-1185">Reference proteome</keyword>
<dbReference type="Proteomes" id="UP000255193">
    <property type="component" value="Unassembled WGS sequence"/>
</dbReference>
<dbReference type="InterPro" id="IPR027266">
    <property type="entry name" value="TrmE/GcvT-like"/>
</dbReference>
<evidence type="ECO:0000313" key="15">
    <source>
        <dbReference type="Proteomes" id="UP000092616"/>
    </source>
</evidence>
<evidence type="ECO:0000256" key="3">
    <source>
        <dbReference type="ARBA" id="ARBA00022694"/>
    </source>
</evidence>
<dbReference type="InterPro" id="IPR018948">
    <property type="entry name" value="GTP-bd_TrmE_N"/>
</dbReference>
<feature type="binding site" evidence="10">
    <location>
        <position position="136"/>
    </location>
    <ligand>
        <name>(6S)-5-formyl-5,6,7,8-tetrahydrofolate</name>
        <dbReference type="ChEBI" id="CHEBI:57457"/>
    </ligand>
</feature>
<dbReference type="InterPro" id="IPR027417">
    <property type="entry name" value="P-loop_NTPase"/>
</dbReference>
<feature type="binding site" evidence="10">
    <location>
        <position position="247"/>
    </location>
    <ligand>
        <name>Mg(2+)</name>
        <dbReference type="ChEBI" id="CHEBI:18420"/>
    </ligand>
</feature>
<dbReference type="GO" id="GO:0046872">
    <property type="term" value="F:metal ion binding"/>
    <property type="evidence" value="ECO:0007669"/>
    <property type="project" value="UniProtKB-KW"/>
</dbReference>
<keyword evidence="7 10" id="KW-0460">Magnesium</keyword>
<comment type="similarity">
    <text evidence="1 10 11">Belongs to the TRAFAC class TrmE-Era-EngA-EngB-Septin-like GTPase superfamily. TrmE GTPase family.</text>
</comment>
<comment type="caution">
    <text evidence="10">Lacks conserved residue(s) required for the propagation of feature annotation.</text>
</comment>
<reference evidence="14 16" key="2">
    <citation type="submission" date="2018-06" db="EMBL/GenBank/DDBJ databases">
        <authorList>
            <consortium name="Pathogen Informatics"/>
            <person name="Doyle S."/>
        </authorList>
    </citation>
    <scope>NUCLEOTIDE SEQUENCE [LARGE SCALE GENOMIC DNA]</scope>
    <source>
        <strain evidence="14 16">NCTC11091</strain>
    </source>
</reference>
<dbReference type="GO" id="GO:0002098">
    <property type="term" value="P:tRNA wobble uridine modification"/>
    <property type="evidence" value="ECO:0007669"/>
    <property type="project" value="TreeGrafter"/>
</dbReference>
<dbReference type="NCBIfam" id="TIGR00231">
    <property type="entry name" value="small_GTP"/>
    <property type="match status" value="1"/>
</dbReference>
<dbReference type="PANTHER" id="PTHR42714">
    <property type="entry name" value="TRNA MODIFICATION GTPASE GTPBP3"/>
    <property type="match status" value="1"/>
</dbReference>
<feature type="binding site" evidence="10">
    <location>
        <begin position="262"/>
        <end position="268"/>
    </location>
    <ligand>
        <name>GTP</name>
        <dbReference type="ChEBI" id="CHEBI:37565"/>
    </ligand>
</feature>
<dbReference type="Gene3D" id="3.30.1360.120">
    <property type="entry name" value="Probable tRNA modification gtpase trme, domain 1"/>
    <property type="match status" value="1"/>
</dbReference>
<dbReference type="EMBL" id="LZNA01000070">
    <property type="protein sequence ID" value="OBX75357.1"/>
    <property type="molecule type" value="Genomic_DNA"/>
</dbReference>
<keyword evidence="6 10" id="KW-0378">Hydrolase</keyword>
<sequence>MVDHLVENSVESALTTIAAIATPIGRGGVGVIRLSGRAAYDIAQALTKSPTGEKLHTFCPRQARFCRFYADDGSVIDEGLVLYFAAPHSFTGEDVIELQGHGGVVLQQQLLLRVFALGATQAAAGEFSARAFANDKLDLVQAEAIADAIDATSVAAAKSAMRSLTGEFSSRINDLLHQLIHLRLHVEAAIDFPDEEDVDFLADGQIAEQLATLQTQLNAVLASSQQGQLLRDGVAAVIAGRPNAGKSSLLNRLAGQERAIVTDVAGTTRDTLQETVIIDGLKLNLTDTAGLRDTTDHVEQIGIVRAQNAIAQADIVLLVYDISQTADPLALAHELLGELPSSKRLLLIGNKADLLHADQHAALEAYDWQGYAHVTVSCVTGSGLEQLNQTLCAMVGFHPVEGTWLARARHLDALRRVQTALVEADTQLHTFHAGELVAESLRQAQQYLGEITGEFSADDLLGQIFGSFCIGK</sequence>
<dbReference type="NCBIfam" id="TIGR00450">
    <property type="entry name" value="mnmE_trmE_thdF"/>
    <property type="match status" value="1"/>
</dbReference>
<dbReference type="GO" id="GO:0005525">
    <property type="term" value="F:GTP binding"/>
    <property type="evidence" value="ECO:0007669"/>
    <property type="project" value="UniProtKB-UniRule"/>
</dbReference>
<dbReference type="SUPFAM" id="SSF52540">
    <property type="entry name" value="P-loop containing nucleoside triphosphate hydrolases"/>
    <property type="match status" value="1"/>
</dbReference>
<dbReference type="Gene3D" id="3.40.50.300">
    <property type="entry name" value="P-loop containing nucleotide triphosphate hydrolases"/>
    <property type="match status" value="1"/>
</dbReference>
<dbReference type="GO" id="GO:0003924">
    <property type="term" value="F:GTPase activity"/>
    <property type="evidence" value="ECO:0007669"/>
    <property type="project" value="UniProtKB-UniRule"/>
</dbReference>
<dbReference type="CDD" id="cd04164">
    <property type="entry name" value="trmE"/>
    <property type="match status" value="1"/>
</dbReference>
<evidence type="ECO:0000313" key="14">
    <source>
        <dbReference type="EMBL" id="STY96253.1"/>
    </source>
</evidence>
<evidence type="ECO:0000256" key="9">
    <source>
        <dbReference type="ARBA" id="ARBA00023134"/>
    </source>
</evidence>
<organism evidence="13 15">
    <name type="scientific">Faucicola atlantae</name>
    <dbReference type="NCBI Taxonomy" id="34059"/>
    <lineage>
        <taxon>Bacteria</taxon>
        <taxon>Pseudomonadati</taxon>
        <taxon>Pseudomonadota</taxon>
        <taxon>Gammaproteobacteria</taxon>
        <taxon>Moraxellales</taxon>
        <taxon>Moraxellaceae</taxon>
        <taxon>Faucicola</taxon>
    </lineage>
</organism>
<proteinExistence type="inferred from homology"/>
<feature type="binding site" evidence="10">
    <location>
        <position position="472"/>
    </location>
    <ligand>
        <name>(6S)-5-formyl-5,6,7,8-tetrahydrofolate</name>
        <dbReference type="ChEBI" id="CHEBI:57457"/>
    </ligand>
</feature>
<comment type="subcellular location">
    <subcellularLocation>
        <location evidence="10">Cytoplasm</location>
    </subcellularLocation>
</comment>
<evidence type="ECO:0000256" key="10">
    <source>
        <dbReference type="HAMAP-Rule" id="MF_00379"/>
    </source>
</evidence>
<evidence type="ECO:0000256" key="2">
    <source>
        <dbReference type="ARBA" id="ARBA00022490"/>
    </source>
</evidence>
<feature type="binding site" evidence="10">
    <location>
        <position position="243"/>
    </location>
    <ligand>
        <name>K(+)</name>
        <dbReference type="ChEBI" id="CHEBI:29103"/>
    </ligand>
</feature>
<dbReference type="Pfam" id="PF01926">
    <property type="entry name" value="MMR_HSR1"/>
    <property type="match status" value="1"/>
</dbReference>
<dbReference type="EMBL" id="UGQA01000001">
    <property type="protein sequence ID" value="STY96253.1"/>
    <property type="molecule type" value="Genomic_DNA"/>
</dbReference>
<dbReference type="AlphaFoldDB" id="A0A1B8Q9A3"/>
<feature type="binding site" evidence="10">
    <location>
        <position position="267"/>
    </location>
    <ligand>
        <name>K(+)</name>
        <dbReference type="ChEBI" id="CHEBI:29103"/>
    </ligand>
</feature>
<feature type="binding site" evidence="10">
    <location>
        <position position="264"/>
    </location>
    <ligand>
        <name>K(+)</name>
        <dbReference type="ChEBI" id="CHEBI:29103"/>
    </ligand>
</feature>
<dbReference type="HAMAP" id="MF_00379">
    <property type="entry name" value="GTPase_MnmE"/>
    <property type="match status" value="1"/>
</dbReference>
<dbReference type="CDD" id="cd14858">
    <property type="entry name" value="TrmE_N"/>
    <property type="match status" value="1"/>
</dbReference>
<comment type="subunit">
    <text evidence="10">Homodimer. Heterotetramer of two MnmE and two MnmG subunits.</text>
</comment>
<dbReference type="RefSeq" id="WP_067056957.1">
    <property type="nucleotide sequence ID" value="NZ_MXAO01000058.1"/>
</dbReference>
<dbReference type="InterPro" id="IPR027368">
    <property type="entry name" value="MnmE_dom2"/>
</dbReference>
<reference evidence="13 15" key="1">
    <citation type="submission" date="2016-06" db="EMBL/GenBank/DDBJ databases">
        <title>Draft genome of Moraxella atlantae CCUG 59586.</title>
        <authorList>
            <person name="Salva-Serra F."/>
            <person name="Engstrom-Jakobsson H."/>
            <person name="Thorell K."/>
            <person name="Gonzales-Siles L."/>
            <person name="Karlsson R."/>
            <person name="Boulund F."/>
            <person name="Engstrand L."/>
            <person name="Kristiansson E."/>
            <person name="Moore E."/>
        </authorList>
    </citation>
    <scope>NUCLEOTIDE SEQUENCE [LARGE SCALE GENOMIC DNA]</scope>
    <source>
        <strain evidence="13 15">CCUG 59586</strain>
    </source>
</reference>
<evidence type="ECO:0000256" key="1">
    <source>
        <dbReference type="ARBA" id="ARBA00011043"/>
    </source>
</evidence>
<dbReference type="GO" id="GO:0005829">
    <property type="term" value="C:cytosol"/>
    <property type="evidence" value="ECO:0007669"/>
    <property type="project" value="TreeGrafter"/>
</dbReference>
<dbReference type="PANTHER" id="PTHR42714:SF2">
    <property type="entry name" value="TRNA MODIFICATION GTPASE GTPBP3, MITOCHONDRIAL"/>
    <property type="match status" value="1"/>
</dbReference>
<evidence type="ECO:0000256" key="4">
    <source>
        <dbReference type="ARBA" id="ARBA00022723"/>
    </source>
</evidence>
<keyword evidence="9 10" id="KW-0342">GTP-binding</keyword>
<dbReference type="InterPro" id="IPR005225">
    <property type="entry name" value="Small_GTP-bd"/>
</dbReference>
<comment type="cofactor">
    <cofactor evidence="10">
        <name>K(+)</name>
        <dbReference type="ChEBI" id="CHEBI:29103"/>
    </cofactor>
    <text evidence="10">Binds 1 potassium ion per subunit.</text>
</comment>
<accession>A0A1B8Q9A3</accession>
<keyword evidence="4 10" id="KW-0479">Metal-binding</keyword>
<protein>
    <recommendedName>
        <fullName evidence="10">tRNA modification GTPase MnmE</fullName>
        <ecNumber evidence="10">3.6.-.-</ecNumber>
    </recommendedName>
</protein>
<dbReference type="InterPro" id="IPR025867">
    <property type="entry name" value="MnmE_helical"/>
</dbReference>
<feature type="binding site" evidence="10">
    <location>
        <position position="97"/>
    </location>
    <ligand>
        <name>(6S)-5-formyl-5,6,7,8-tetrahydrofolate</name>
        <dbReference type="ChEBI" id="CHEBI:57457"/>
    </ligand>
</feature>
<evidence type="ECO:0000256" key="7">
    <source>
        <dbReference type="ARBA" id="ARBA00022842"/>
    </source>
</evidence>
<comment type="function">
    <text evidence="10">Exhibits a very high intrinsic GTPase hydrolysis rate. Involved in the addition of a carboxymethylaminomethyl (cmnm) group at the wobble position (U34) of certain tRNAs, forming tRNA-cmnm(5)s(2)U34.</text>
</comment>
<dbReference type="PROSITE" id="PS51709">
    <property type="entry name" value="G_TRME"/>
    <property type="match status" value="1"/>
</dbReference>
<keyword evidence="2 10" id="KW-0963">Cytoplasm</keyword>
<dbReference type="InterPro" id="IPR004520">
    <property type="entry name" value="GTPase_MnmE"/>
</dbReference>
<feature type="domain" description="TrmE-type G" evidence="12">
    <location>
        <begin position="233"/>
        <end position="396"/>
    </location>
</feature>
<feature type="binding site" evidence="10">
    <location>
        <begin position="287"/>
        <end position="290"/>
    </location>
    <ligand>
        <name>GTP</name>
        <dbReference type="ChEBI" id="CHEBI:37565"/>
    </ligand>
</feature>
<feature type="binding site" evidence="10">
    <location>
        <position position="33"/>
    </location>
    <ligand>
        <name>(6S)-5-formyl-5,6,7,8-tetrahydrofolate</name>
        <dbReference type="ChEBI" id="CHEBI:57457"/>
    </ligand>
</feature>
<dbReference type="GO" id="GO:0030488">
    <property type="term" value="P:tRNA methylation"/>
    <property type="evidence" value="ECO:0007669"/>
    <property type="project" value="TreeGrafter"/>
</dbReference>
<dbReference type="SUPFAM" id="SSF116878">
    <property type="entry name" value="TrmE connector domain"/>
    <property type="match status" value="1"/>
</dbReference>
<dbReference type="InterPro" id="IPR031168">
    <property type="entry name" value="G_TrmE"/>
</dbReference>
<feature type="binding site" evidence="10">
    <location>
        <position position="268"/>
    </location>
    <ligand>
        <name>Mg(2+)</name>
        <dbReference type="ChEBI" id="CHEBI:18420"/>
    </ligand>
</feature>
<evidence type="ECO:0000259" key="12">
    <source>
        <dbReference type="PROSITE" id="PS51709"/>
    </source>
</evidence>
<keyword evidence="3 10" id="KW-0819">tRNA processing</keyword>
<dbReference type="Pfam" id="PF12631">
    <property type="entry name" value="MnmE_helical"/>
    <property type="match status" value="1"/>
</dbReference>
<evidence type="ECO:0000256" key="8">
    <source>
        <dbReference type="ARBA" id="ARBA00022958"/>
    </source>
</evidence>
<dbReference type="Pfam" id="PF10396">
    <property type="entry name" value="TrmE_N"/>
    <property type="match status" value="1"/>
</dbReference>
<evidence type="ECO:0000313" key="16">
    <source>
        <dbReference type="Proteomes" id="UP000255193"/>
    </source>
</evidence>
<dbReference type="FunFam" id="3.40.50.300:FF:001376">
    <property type="entry name" value="tRNA modification GTPase MnmE"/>
    <property type="match status" value="1"/>
</dbReference>
<gene>
    <name evidence="10 14" type="primary">mnmE</name>
    <name evidence="10" type="synonym">trmE</name>
    <name evidence="13" type="ORF">A9306_02190</name>
    <name evidence="14" type="ORF">NCTC11091_02069</name>
</gene>
<dbReference type="EC" id="3.6.-.-" evidence="10"/>
<evidence type="ECO:0000256" key="5">
    <source>
        <dbReference type="ARBA" id="ARBA00022741"/>
    </source>
</evidence>
<dbReference type="Gene3D" id="1.20.120.430">
    <property type="entry name" value="tRNA modification GTPase MnmE domain 2"/>
    <property type="match status" value="1"/>
</dbReference>
<feature type="binding site" evidence="10">
    <location>
        <position position="262"/>
    </location>
    <ligand>
        <name>K(+)</name>
        <dbReference type="ChEBI" id="CHEBI:29103"/>
    </ligand>
</feature>
<keyword evidence="5 10" id="KW-0547">Nucleotide-binding</keyword>
<keyword evidence="8 10" id="KW-0630">Potassium</keyword>
<dbReference type="NCBIfam" id="NF003661">
    <property type="entry name" value="PRK05291.1-3"/>
    <property type="match status" value="1"/>
</dbReference>
<evidence type="ECO:0000256" key="11">
    <source>
        <dbReference type="RuleBase" id="RU003313"/>
    </source>
</evidence>
<evidence type="ECO:0000313" key="13">
    <source>
        <dbReference type="EMBL" id="OBX75357.1"/>
    </source>
</evidence>
<dbReference type="Proteomes" id="UP000092616">
    <property type="component" value="Unassembled WGS sequence"/>
</dbReference>
<feature type="binding site" evidence="10">
    <location>
        <begin position="350"/>
        <end position="353"/>
    </location>
    <ligand>
        <name>GTP</name>
        <dbReference type="ChEBI" id="CHEBI:37565"/>
    </ligand>
</feature>
<evidence type="ECO:0000256" key="6">
    <source>
        <dbReference type="ARBA" id="ARBA00022801"/>
    </source>
</evidence>
<feature type="binding site" evidence="10">
    <location>
        <begin position="243"/>
        <end position="248"/>
    </location>
    <ligand>
        <name>GTP</name>
        <dbReference type="ChEBI" id="CHEBI:37565"/>
    </ligand>
</feature>
<dbReference type="InterPro" id="IPR006073">
    <property type="entry name" value="GTP-bd"/>
</dbReference>